<evidence type="ECO:0000313" key="3">
    <source>
        <dbReference type="EMBL" id="AAM72742.1"/>
    </source>
</evidence>
<dbReference type="EMBL" id="AE006470">
    <property type="protein sequence ID" value="AAM72742.1"/>
    <property type="molecule type" value="Genomic_DNA"/>
</dbReference>
<dbReference type="InterPro" id="IPR006976">
    <property type="entry name" value="VanZ-like"/>
</dbReference>
<name>Q8KCA9_CHLTE</name>
<reference evidence="3 4" key="1">
    <citation type="journal article" date="2002" name="Proc. Natl. Acad. Sci. U.S.A.">
        <title>The complete genome sequence of Chlorobium tepidum TLS, a photosynthetic, anaerobic, green-sulfur bacterium.</title>
        <authorList>
            <person name="Eisen J.A."/>
            <person name="Nelson K.E."/>
            <person name="Paulsen I.T."/>
            <person name="Heidelberg J.F."/>
            <person name="Wu M."/>
            <person name="Dodson R.J."/>
            <person name="Deboy R."/>
            <person name="Gwinn M.L."/>
            <person name="Nelson W.C."/>
            <person name="Haft D.H."/>
            <person name="Hickey E.K."/>
            <person name="Peterson J.D."/>
            <person name="Durkin A.S."/>
            <person name="Kolonay J.L."/>
            <person name="Yang F."/>
            <person name="Holt I."/>
            <person name="Umayam L.A."/>
            <person name="Mason T."/>
            <person name="Brenner M."/>
            <person name="Shea T.P."/>
            <person name="Parksey D."/>
            <person name="Nierman W.C."/>
            <person name="Feldblyum T.V."/>
            <person name="Hansen C.L."/>
            <person name="Craven M.B."/>
            <person name="Radune D."/>
            <person name="Vamathevan J."/>
            <person name="Khouri H."/>
            <person name="White O."/>
            <person name="Gruber T.M."/>
            <person name="Ketchum K.A."/>
            <person name="Venter J.C."/>
            <person name="Tettelin H."/>
            <person name="Bryant D.A."/>
            <person name="Fraser C.M."/>
        </authorList>
    </citation>
    <scope>NUCLEOTIDE SEQUENCE [LARGE SCALE GENOMIC DNA]</scope>
    <source>
        <strain evidence="4">ATCC 49652 / DSM 12025 / NBRC 103806 / TLS</strain>
    </source>
</reference>
<keyword evidence="4" id="KW-1185">Reference proteome</keyword>
<feature type="transmembrane region" description="Helical" evidence="1">
    <location>
        <begin position="108"/>
        <end position="129"/>
    </location>
</feature>
<keyword evidence="1" id="KW-1133">Transmembrane helix</keyword>
<dbReference type="AlphaFoldDB" id="Q8KCA9"/>
<dbReference type="eggNOG" id="COG5652">
    <property type="taxonomic scope" value="Bacteria"/>
</dbReference>
<evidence type="ECO:0000313" key="4">
    <source>
        <dbReference type="Proteomes" id="UP000001007"/>
    </source>
</evidence>
<dbReference type="PANTHER" id="PTHR28008:SF1">
    <property type="entry name" value="DOMAIN PROTEIN, PUTATIVE (AFU_ORTHOLOGUE AFUA_3G10980)-RELATED"/>
    <property type="match status" value="1"/>
</dbReference>
<feature type="transmembrane region" description="Helical" evidence="1">
    <location>
        <begin position="81"/>
        <end position="102"/>
    </location>
</feature>
<proteinExistence type="predicted"/>
<evidence type="ECO:0000259" key="2">
    <source>
        <dbReference type="Pfam" id="PF04892"/>
    </source>
</evidence>
<sequence length="134" mass="15160">MLLTPSEKITREYNRLWIVSIARILLALAIGFTLYEATIHHPILPPRMDYGDKVLHAAAFFALTMLTEISFPGLKSLLPKLLFLLGFGIFIEWIQSFLPWRSSDVSDFLADCAGIALCFVPVLLTRLTLRLSDH</sequence>
<dbReference type="EnsemblBacteria" id="AAM72742">
    <property type="protein sequence ID" value="AAM72742"/>
    <property type="gene ID" value="CT1515"/>
</dbReference>
<dbReference type="HOGENOM" id="CLU_096028_3_4_10"/>
<evidence type="ECO:0000256" key="1">
    <source>
        <dbReference type="SAM" id="Phobius"/>
    </source>
</evidence>
<dbReference type="STRING" id="194439.CT1515"/>
<organism evidence="3 4">
    <name type="scientific">Chlorobaculum tepidum (strain ATCC 49652 / DSM 12025 / NBRC 103806 / TLS)</name>
    <name type="common">Chlorobium tepidum</name>
    <dbReference type="NCBI Taxonomy" id="194439"/>
    <lineage>
        <taxon>Bacteria</taxon>
        <taxon>Pseudomonadati</taxon>
        <taxon>Chlorobiota</taxon>
        <taxon>Chlorobiia</taxon>
        <taxon>Chlorobiales</taxon>
        <taxon>Chlorobiaceae</taxon>
        <taxon>Chlorobaculum</taxon>
    </lineage>
</organism>
<feature type="transmembrane region" description="Helical" evidence="1">
    <location>
        <begin position="55"/>
        <end position="74"/>
    </location>
</feature>
<feature type="transmembrane region" description="Helical" evidence="1">
    <location>
        <begin position="16"/>
        <end position="35"/>
    </location>
</feature>
<dbReference type="RefSeq" id="WP_010933181.1">
    <property type="nucleotide sequence ID" value="NC_002932.3"/>
</dbReference>
<dbReference type="Proteomes" id="UP000001007">
    <property type="component" value="Chromosome"/>
</dbReference>
<protein>
    <recommendedName>
        <fullName evidence="2">VanZ-like domain-containing protein</fullName>
    </recommendedName>
</protein>
<keyword evidence="1" id="KW-0812">Transmembrane</keyword>
<gene>
    <name evidence="3" type="ordered locus">CT1515</name>
</gene>
<dbReference type="OrthoDB" id="598468at2"/>
<dbReference type="KEGG" id="cte:CT1515"/>
<dbReference type="NCBIfam" id="NF037970">
    <property type="entry name" value="vanZ_1"/>
    <property type="match status" value="1"/>
</dbReference>
<feature type="domain" description="VanZ-like" evidence="2">
    <location>
        <begin position="37"/>
        <end position="120"/>
    </location>
</feature>
<dbReference type="Pfam" id="PF04892">
    <property type="entry name" value="VanZ"/>
    <property type="match status" value="1"/>
</dbReference>
<keyword evidence="1" id="KW-0472">Membrane</keyword>
<dbReference type="PANTHER" id="PTHR28008">
    <property type="entry name" value="DOMAIN PROTEIN, PUTATIVE (AFU_ORTHOLOGUE AFUA_3G10980)-RELATED"/>
    <property type="match status" value="1"/>
</dbReference>
<accession>Q8KCA9</accession>